<dbReference type="KEGG" id="dfg:B0537_02875"/>
<dbReference type="OrthoDB" id="9976553at2"/>
<dbReference type="Proteomes" id="UP000189464">
    <property type="component" value="Chromosome"/>
</dbReference>
<organism evidence="1 2">
    <name type="scientific">Desulforamulus ferrireducens</name>
    <dbReference type="NCBI Taxonomy" id="1833852"/>
    <lineage>
        <taxon>Bacteria</taxon>
        <taxon>Bacillati</taxon>
        <taxon>Bacillota</taxon>
        <taxon>Clostridia</taxon>
        <taxon>Eubacteriales</taxon>
        <taxon>Peptococcaceae</taxon>
        <taxon>Desulforamulus</taxon>
    </lineage>
</organism>
<name>A0A1S6ITP0_9FIRM</name>
<protein>
    <submittedName>
        <fullName evidence="1">Uncharacterized protein</fullName>
    </submittedName>
</protein>
<dbReference type="STRING" id="1833852.B0537_02875"/>
<keyword evidence="2" id="KW-1185">Reference proteome</keyword>
<reference evidence="1 2" key="1">
    <citation type="journal article" date="2016" name="Int. J. Syst. Evol. Microbiol.">
        <title>Desulfotomaculum ferrireducens sp. nov., a moderately thermophilic sulfate-reducing and dissimilatory Fe(III)-reducing bacterium isolated from compost.</title>
        <authorList>
            <person name="Yang G."/>
            <person name="Guo J."/>
            <person name="Zhuang L."/>
            <person name="Yuan Y."/>
            <person name="Zhou S."/>
        </authorList>
    </citation>
    <scope>NUCLEOTIDE SEQUENCE [LARGE SCALE GENOMIC DNA]</scope>
    <source>
        <strain evidence="1 2">GSS09</strain>
    </source>
</reference>
<evidence type="ECO:0000313" key="2">
    <source>
        <dbReference type="Proteomes" id="UP000189464"/>
    </source>
</evidence>
<accession>A0A1S6ITP0</accession>
<proteinExistence type="predicted"/>
<dbReference type="EMBL" id="CP019698">
    <property type="protein sequence ID" value="AQS58128.1"/>
    <property type="molecule type" value="Genomic_DNA"/>
</dbReference>
<sequence length="66" mass="7520">MKTVHQLVQLRHEIAKMRLMDLARAHGQDSPRVNNYRKRMGEMLADTTNTSSTLVNKAAAHKKVGY</sequence>
<dbReference type="AlphaFoldDB" id="A0A1S6ITP0"/>
<evidence type="ECO:0000313" key="1">
    <source>
        <dbReference type="EMBL" id="AQS58128.1"/>
    </source>
</evidence>
<gene>
    <name evidence="1" type="ORF">B0537_02875</name>
</gene>